<reference evidence="2 3" key="1">
    <citation type="journal article" date="2018" name="Front. Microbiol.">
        <title>Comparative Genomics of the Herbivore Gut Symbiont Lactobacillus reuteri Reveals Genetic Diversity and Lifestyle Adaptation.</title>
        <authorList>
            <person name="Zhao J."/>
        </authorList>
    </citation>
    <scope>NUCLEOTIDE SEQUENCE [LARGE SCALE GENOMIC DNA]</scope>
    <source>
        <strain evidence="2 3">LR12</strain>
    </source>
</reference>
<organism evidence="2 3">
    <name type="scientific">Limosilactobacillus reuteri</name>
    <name type="common">Lactobacillus reuteri</name>
    <dbReference type="NCBI Taxonomy" id="1598"/>
    <lineage>
        <taxon>Bacteria</taxon>
        <taxon>Bacillati</taxon>
        <taxon>Bacillota</taxon>
        <taxon>Bacilli</taxon>
        <taxon>Lactobacillales</taxon>
        <taxon>Lactobacillaceae</taxon>
        <taxon>Limosilactobacillus</taxon>
    </lineage>
</organism>
<evidence type="ECO:0000313" key="2">
    <source>
        <dbReference type="EMBL" id="PWT49674.1"/>
    </source>
</evidence>
<proteinExistence type="predicted"/>
<sequence length="101" mass="12114">MKLHDEIKEKYERGDYDQQIKTTQSDSNLNKLDWYYKIRKQVFIVWLLLLVANFALQNYYTMSHNLAWLHFTLLTLVTLNTGGLIYCIYKINKLKNSTHPK</sequence>
<protein>
    <recommendedName>
        <fullName evidence="4">DUF202 domain-containing protein</fullName>
    </recommendedName>
</protein>
<evidence type="ECO:0008006" key="4">
    <source>
        <dbReference type="Google" id="ProtNLM"/>
    </source>
</evidence>
<dbReference type="RefSeq" id="WP_134906540.1">
    <property type="nucleotide sequence ID" value="NZ_JAJAOX010000001.1"/>
</dbReference>
<dbReference type="AlphaFoldDB" id="A0A317GLH2"/>
<comment type="caution">
    <text evidence="2">The sequence shown here is derived from an EMBL/GenBank/DDBJ whole genome shotgun (WGS) entry which is preliminary data.</text>
</comment>
<dbReference type="EMBL" id="QGHS01000001">
    <property type="protein sequence ID" value="PWT49674.1"/>
    <property type="molecule type" value="Genomic_DNA"/>
</dbReference>
<keyword evidence="1" id="KW-1133">Transmembrane helix</keyword>
<keyword evidence="1" id="KW-0812">Transmembrane</keyword>
<evidence type="ECO:0000256" key="1">
    <source>
        <dbReference type="SAM" id="Phobius"/>
    </source>
</evidence>
<feature type="transmembrane region" description="Helical" evidence="1">
    <location>
        <begin position="42"/>
        <end position="60"/>
    </location>
</feature>
<dbReference type="Proteomes" id="UP000245866">
    <property type="component" value="Unassembled WGS sequence"/>
</dbReference>
<evidence type="ECO:0000313" key="3">
    <source>
        <dbReference type="Proteomes" id="UP000245866"/>
    </source>
</evidence>
<gene>
    <name evidence="2" type="ORF">DKZ23_00245</name>
</gene>
<keyword evidence="1" id="KW-0472">Membrane</keyword>
<accession>A0A317GLH2</accession>
<name>A0A317GLH2_LIMRT</name>
<feature type="transmembrane region" description="Helical" evidence="1">
    <location>
        <begin position="66"/>
        <end position="89"/>
    </location>
</feature>